<keyword evidence="6" id="KW-0805">Transcription regulation</keyword>
<dbReference type="InterPro" id="IPR038709">
    <property type="entry name" value="RpoN_core-bd_sf"/>
</dbReference>
<dbReference type="PANTHER" id="PTHR32248:SF4">
    <property type="entry name" value="RNA POLYMERASE SIGMA-54 FACTOR"/>
    <property type="match status" value="1"/>
</dbReference>
<evidence type="ECO:0000256" key="6">
    <source>
        <dbReference type="ARBA" id="ARBA00023015"/>
    </source>
</evidence>
<evidence type="ECO:0000256" key="5">
    <source>
        <dbReference type="ARBA" id="ARBA00022695"/>
    </source>
</evidence>
<dbReference type="eggNOG" id="COG1508">
    <property type="taxonomic scope" value="Bacteria"/>
</dbReference>
<evidence type="ECO:0000256" key="2">
    <source>
        <dbReference type="ARBA" id="ARBA00019942"/>
    </source>
</evidence>
<dbReference type="Pfam" id="PF04552">
    <property type="entry name" value="Sigma54_DBD"/>
    <property type="match status" value="1"/>
</dbReference>
<evidence type="ECO:0000256" key="1">
    <source>
        <dbReference type="ARBA" id="ARBA00008798"/>
    </source>
</evidence>
<keyword evidence="4" id="KW-0808">Transferase</keyword>
<name>F3L498_9GAMM</name>
<dbReference type="NCBIfam" id="NF004595">
    <property type="entry name" value="PRK05932.1-2"/>
    <property type="match status" value="1"/>
</dbReference>
<dbReference type="EMBL" id="AEIG01000078">
    <property type="protein sequence ID" value="EGG28831.1"/>
    <property type="molecule type" value="Genomic_DNA"/>
</dbReference>
<evidence type="ECO:0000256" key="4">
    <source>
        <dbReference type="ARBA" id="ARBA00022679"/>
    </source>
</evidence>
<evidence type="ECO:0000259" key="10">
    <source>
        <dbReference type="Pfam" id="PF04552"/>
    </source>
</evidence>
<feature type="domain" description="RNA polymerase sigma factor 54 DNA-binding" evidence="10">
    <location>
        <begin position="194"/>
        <end position="352"/>
    </location>
</feature>
<dbReference type="PROSITE" id="PS00717">
    <property type="entry name" value="SIGMA54_1"/>
    <property type="match status" value="1"/>
</dbReference>
<dbReference type="InterPro" id="IPR007634">
    <property type="entry name" value="RNA_pol_sigma_54_DNA-bd"/>
</dbReference>
<evidence type="ECO:0000313" key="13">
    <source>
        <dbReference type="Proteomes" id="UP000005615"/>
    </source>
</evidence>
<dbReference type="AlphaFoldDB" id="F3L498"/>
<gene>
    <name evidence="12" type="ORF">IMCC3088_2499</name>
</gene>
<dbReference type="GO" id="GO:0001216">
    <property type="term" value="F:DNA-binding transcription activator activity"/>
    <property type="evidence" value="ECO:0007669"/>
    <property type="project" value="InterPro"/>
</dbReference>
<accession>F3L498</accession>
<dbReference type="PANTHER" id="PTHR32248">
    <property type="entry name" value="RNA POLYMERASE SIGMA-54 FACTOR"/>
    <property type="match status" value="1"/>
</dbReference>
<keyword evidence="9" id="KW-0804">Transcription</keyword>
<dbReference type="PRINTS" id="PR00045">
    <property type="entry name" value="SIGMA54FCT"/>
</dbReference>
<keyword evidence="5" id="KW-0548">Nucleotidyltransferase</keyword>
<reference evidence="12 13" key="1">
    <citation type="journal article" date="2011" name="J. Bacteriol.">
        <title>Genome sequence of strain IMCC3088, a proteorhodopsin-containing marine bacterium belonging to the OM60/NOR5 clade.</title>
        <authorList>
            <person name="Jang Y."/>
            <person name="Oh H.M."/>
            <person name="Kang I."/>
            <person name="Lee K."/>
            <person name="Yang S.J."/>
            <person name="Cho J.C."/>
        </authorList>
    </citation>
    <scope>NUCLEOTIDE SEQUENCE [LARGE SCALE GENOMIC DNA]</scope>
    <source>
        <strain evidence="12 13">IMCC3088</strain>
    </source>
</reference>
<dbReference type="Pfam" id="PF04963">
    <property type="entry name" value="Sigma54_CBD"/>
    <property type="match status" value="1"/>
</dbReference>
<protein>
    <recommendedName>
        <fullName evidence="2">RNA polymerase sigma-54 factor</fullName>
    </recommendedName>
</protein>
<keyword evidence="13" id="KW-1185">Reference proteome</keyword>
<proteinExistence type="inferred from homology"/>
<dbReference type="GO" id="GO:0000428">
    <property type="term" value="C:DNA-directed RNA polymerase complex"/>
    <property type="evidence" value="ECO:0007669"/>
    <property type="project" value="UniProtKB-KW"/>
</dbReference>
<evidence type="ECO:0000259" key="11">
    <source>
        <dbReference type="Pfam" id="PF04963"/>
    </source>
</evidence>
<dbReference type="GO" id="GO:0016779">
    <property type="term" value="F:nucleotidyltransferase activity"/>
    <property type="evidence" value="ECO:0007669"/>
    <property type="project" value="UniProtKB-KW"/>
</dbReference>
<comment type="caution">
    <text evidence="12">The sequence shown here is derived from an EMBL/GenBank/DDBJ whole genome shotgun (WGS) entry which is preliminary data.</text>
</comment>
<dbReference type="STRING" id="2518989.IMCC3088_2499"/>
<evidence type="ECO:0000256" key="7">
    <source>
        <dbReference type="ARBA" id="ARBA00023082"/>
    </source>
</evidence>
<evidence type="ECO:0000256" key="9">
    <source>
        <dbReference type="ARBA" id="ARBA00023163"/>
    </source>
</evidence>
<dbReference type="NCBIfam" id="TIGR02395">
    <property type="entry name" value="rpoN_sigma"/>
    <property type="match status" value="1"/>
</dbReference>
<dbReference type="InterPro" id="IPR007046">
    <property type="entry name" value="RNA_pol_sigma_54_core-bd"/>
</dbReference>
<evidence type="ECO:0000313" key="12">
    <source>
        <dbReference type="EMBL" id="EGG28831.1"/>
    </source>
</evidence>
<dbReference type="Gene3D" id="1.10.10.60">
    <property type="entry name" value="Homeodomain-like"/>
    <property type="match status" value="1"/>
</dbReference>
<dbReference type="GO" id="GO:0003677">
    <property type="term" value="F:DNA binding"/>
    <property type="evidence" value="ECO:0007669"/>
    <property type="project" value="UniProtKB-KW"/>
</dbReference>
<keyword evidence="8" id="KW-0238">DNA-binding</keyword>
<dbReference type="Gene3D" id="1.10.10.1330">
    <property type="entry name" value="RNA polymerase sigma-54 factor, core-binding domain"/>
    <property type="match status" value="1"/>
</dbReference>
<dbReference type="PROSITE" id="PS00718">
    <property type="entry name" value="SIGMA54_2"/>
    <property type="match status" value="1"/>
</dbReference>
<keyword evidence="7" id="KW-0731">Sigma factor</keyword>
<comment type="similarity">
    <text evidence="1">Belongs to the sigma-54 factor family.</text>
</comment>
<dbReference type="Proteomes" id="UP000005615">
    <property type="component" value="Unassembled WGS sequence"/>
</dbReference>
<dbReference type="PROSITE" id="PS50044">
    <property type="entry name" value="SIGMA54_3"/>
    <property type="match status" value="1"/>
</dbReference>
<dbReference type="GO" id="GO:0006352">
    <property type="term" value="P:DNA-templated transcription initiation"/>
    <property type="evidence" value="ECO:0007669"/>
    <property type="project" value="InterPro"/>
</dbReference>
<dbReference type="InterPro" id="IPR000394">
    <property type="entry name" value="RNA_pol_sigma_54"/>
</dbReference>
<sequence>MWQLNLTHWSDIDRMIAVTIIDYTDDNGRLTADLEEIYEVVAEEGDIDFDEVVAVLHGLQQFEPTGVFARDLQECLQLQLRQLPADTPNRDTANLLLTRYMAQFGAGDFKQIMRRARLTEDDLKAAIGLIQTLDPNPGHTYHSASTEYAIPDVFVSKKQDRWVVELNPDIAPKLRINDTYASMIQRADNSDQNNYLRDNLQEARWFLKSLLSRNETLMKVATKIVEHQRGFLEEGEIAMRPLILSEIAEQVEMHESTISRATTNKYMHTPRGVFELKYFFSSHVRNDDGSEHSSTAIQAIIKRLVSEESPRKPLSDSKIVTLLASEGITVARRTVAKYRDILHIPPSNERKRLV</sequence>
<evidence type="ECO:0000256" key="3">
    <source>
        <dbReference type="ARBA" id="ARBA00022478"/>
    </source>
</evidence>
<keyword evidence="3" id="KW-0240">DNA-directed RNA polymerase</keyword>
<feature type="domain" description="RNA polymerase sigma factor 54 core-binding" evidence="11">
    <location>
        <begin position="1"/>
        <end position="180"/>
    </location>
</feature>
<evidence type="ECO:0000256" key="8">
    <source>
        <dbReference type="ARBA" id="ARBA00023125"/>
    </source>
</evidence>
<organism evidence="12 13">
    <name type="scientific">Aequoribacter fuscus</name>
    <dbReference type="NCBI Taxonomy" id="2518989"/>
    <lineage>
        <taxon>Bacteria</taxon>
        <taxon>Pseudomonadati</taxon>
        <taxon>Pseudomonadota</taxon>
        <taxon>Gammaproteobacteria</taxon>
        <taxon>Cellvibrionales</taxon>
        <taxon>Halieaceae</taxon>
        <taxon>Aequoribacter</taxon>
    </lineage>
</organism>
<dbReference type="GO" id="GO:0016987">
    <property type="term" value="F:sigma factor activity"/>
    <property type="evidence" value="ECO:0007669"/>
    <property type="project" value="UniProtKB-KW"/>
</dbReference>